<dbReference type="Proteomes" id="UP001235744">
    <property type="component" value="Chromosome"/>
</dbReference>
<evidence type="ECO:0000313" key="1">
    <source>
        <dbReference type="EMBL" id="WLQ60474.1"/>
    </source>
</evidence>
<dbReference type="RefSeq" id="WP_306069244.1">
    <property type="nucleotide sequence ID" value="NZ_CP120988.1"/>
</dbReference>
<evidence type="ECO:0008006" key="3">
    <source>
        <dbReference type="Google" id="ProtNLM"/>
    </source>
</evidence>
<protein>
    <recommendedName>
        <fullName evidence="3">CBM-cenC domain-containing protein</fullName>
    </recommendedName>
</protein>
<sequence length="746" mass="78178">MGIPGNLLSAATESMDPTYTGWRPRMNCSLTSGTGGRNGPKVLTVQSSAAGEVQAETVTGYAVTAGQTYQVFADASAATEPERIGILWLDATYTPVGSILWSMTTLSASASWHRVGVAGVAPAGATLARVVLSSTAAGASVSHFWENVYLGLPIRTTGNLFGFGAESSEIDTSGWAPEINGTISRVAPATIWSVDWYWAGGHVMQLTATVGGNSSALSVERPGVTPGVEYLGFAYLSPPTTSAVTWVELRFYNAVGTQLSATRGTLAPASTGFQRQQVSAPAPAAAATASLAFGIDGATAGQVLRLEQAVITAAVGSQAGNVVPYADYSIEQGVAGWAKISGVATVARSTPWGAYAVTGSYALTITSTTATASVIRSAKFPLAAGSGGLPFRLRYTVQASAGGWTATRGIRWYDAANTDLGLTGLSASAVPASGWWMLGTDQTAPAGATQAAVEWTLTATATNSVLRVDKIILWQALPVMSAVVQEASASIAVTLRELTVGSLLRVSRVTQSGVRSLVRGPAGLYDGTAAISSDLMVIEDYEAPLLTPVTYVAEIIDPVGGGVETRESDVLTIPHADRNVAWLKDPGSPMKNMTVIVARAPDWQRPIEQSAYVVKNRRNKVILSGRRQGLEGDLAIWTQSDDERDALHWLLDTGNVVLWQSAPGMGVTDMYVSVGQLSEVRTGGTAMEGIRAWTLPLTEEDMPVTTGVNGSLGRTWQDVVAEFATCADLLDTYATCEDLYLDIRMG</sequence>
<accession>A0ABY9J0N9</accession>
<gene>
    <name evidence="1" type="ORF">P8A19_35845</name>
</gene>
<dbReference type="EMBL" id="CP120988">
    <property type="protein sequence ID" value="WLQ60474.1"/>
    <property type="molecule type" value="Genomic_DNA"/>
</dbReference>
<proteinExistence type="predicted"/>
<organism evidence="1 2">
    <name type="scientific">Streptomyces poriferorum</name>
    <dbReference type="NCBI Taxonomy" id="2798799"/>
    <lineage>
        <taxon>Bacteria</taxon>
        <taxon>Bacillati</taxon>
        <taxon>Actinomycetota</taxon>
        <taxon>Actinomycetes</taxon>
        <taxon>Kitasatosporales</taxon>
        <taxon>Streptomycetaceae</taxon>
        <taxon>Streptomyces</taxon>
    </lineage>
</organism>
<reference evidence="1 2" key="1">
    <citation type="submission" date="2023-03" db="EMBL/GenBank/DDBJ databases">
        <title>Isolation and description of six Streptomyces strains from soil environments, able to metabolize different microbial glucans.</title>
        <authorList>
            <person name="Widen T."/>
            <person name="Larsbrink J."/>
        </authorList>
    </citation>
    <scope>NUCLEOTIDE SEQUENCE [LARGE SCALE GENOMIC DNA]</scope>
    <source>
        <strain evidence="1 2">Alt2</strain>
    </source>
</reference>
<keyword evidence="2" id="KW-1185">Reference proteome</keyword>
<evidence type="ECO:0000313" key="2">
    <source>
        <dbReference type="Proteomes" id="UP001235744"/>
    </source>
</evidence>
<dbReference type="Gene3D" id="2.60.120.260">
    <property type="entry name" value="Galactose-binding domain-like"/>
    <property type="match status" value="1"/>
</dbReference>
<name>A0ABY9J0N9_9ACTN</name>